<proteinExistence type="predicted"/>
<dbReference type="Proteomes" id="UP000198883">
    <property type="component" value="Unassembled WGS sequence"/>
</dbReference>
<dbReference type="Proteomes" id="UP001231736">
    <property type="component" value="Unassembled WGS sequence"/>
</dbReference>
<dbReference type="EMBL" id="FOBN01000005">
    <property type="protein sequence ID" value="SEM10723.1"/>
    <property type="molecule type" value="Genomic_DNA"/>
</dbReference>
<evidence type="ECO:0000313" key="5">
    <source>
        <dbReference type="Proteomes" id="UP000198883"/>
    </source>
</evidence>
<keyword evidence="1" id="KW-0472">Membrane</keyword>
<dbReference type="OrthoDB" id="7067280at2"/>
<feature type="transmembrane region" description="Helical" evidence="1">
    <location>
        <begin position="16"/>
        <end position="34"/>
    </location>
</feature>
<evidence type="ECO:0000313" key="3">
    <source>
        <dbReference type="EMBL" id="MDP8173881.1"/>
    </source>
</evidence>
<accession>A0A1H7VN90</accession>
<keyword evidence="1" id="KW-0812">Transmembrane</keyword>
<reference evidence="3" key="4">
    <citation type="journal article" date="2023" name="Front. Microbiol.">
        <title>Phylogeography and host specificity of Pasteurellaceae pathogenic to sea-farmed fish in the north-east Atlantic.</title>
        <authorList>
            <person name="Gulla S."/>
            <person name="Colquhoun D.J."/>
            <person name="Olsen A.B."/>
            <person name="Spilsberg B."/>
            <person name="Lagesen K."/>
            <person name="Aakesson C.P."/>
            <person name="Strom S."/>
            <person name="Manji F."/>
            <person name="Birkbeck T.H."/>
            <person name="Nilsen H.K."/>
        </authorList>
    </citation>
    <scope>NUCLEOTIDE SEQUENCE</scope>
    <source>
        <strain evidence="3">98B1</strain>
    </source>
</reference>
<evidence type="ECO:0000313" key="2">
    <source>
        <dbReference type="EMBL" id="MDP8084831.1"/>
    </source>
</evidence>
<keyword evidence="6" id="KW-1185">Reference proteome</keyword>
<dbReference type="AlphaFoldDB" id="A0A1H7VN90"/>
<dbReference type="EMBL" id="JASAVS010000003">
    <property type="protein sequence ID" value="MDP8084831.1"/>
    <property type="molecule type" value="Genomic_DNA"/>
</dbReference>
<evidence type="ECO:0000313" key="6">
    <source>
        <dbReference type="Proteomes" id="UP001224812"/>
    </source>
</evidence>
<sequence>MSELDEAKERLAYKKFWLGVVIAIFVSVGGWFVTNLDSERHFLLIASIFIEIIMIISIYWLNNRIIKLIKYIKKL</sequence>
<keyword evidence="1" id="KW-1133">Transmembrane helix</keyword>
<dbReference type="GeneID" id="83544408"/>
<protein>
    <submittedName>
        <fullName evidence="4">Uncharacterized protein</fullName>
    </submittedName>
</protein>
<reference evidence="5" key="2">
    <citation type="submission" date="2016-10" db="EMBL/GenBank/DDBJ databases">
        <authorList>
            <person name="Varghese N."/>
            <person name="Submissions S."/>
        </authorList>
    </citation>
    <scope>NUCLEOTIDE SEQUENCE [LARGE SCALE GENOMIC DNA]</scope>
    <source>
        <strain evidence="5">DSM 24204</strain>
    </source>
</reference>
<reference evidence="2 6" key="3">
    <citation type="journal article" date="2023" name="Front. Microbiol.">
        <title>Phylogeography and host specificity of Pasteurellaceae pathogenic to sea-farmed fish in the north-east Atlantic.</title>
        <authorList>
            <person name="Gulla S."/>
            <person name="Colquhoun D.J."/>
            <person name="Olsen A.B."/>
            <person name="Spilsberg B."/>
            <person name="Lagesen K."/>
            <person name="Aakesson C.P."/>
            <person name="Strom S."/>
            <person name="Manji F."/>
            <person name="Birkbeck T.H."/>
            <person name="Nilsen H.K."/>
        </authorList>
    </citation>
    <scope>NUCLEOTIDE SEQUENCE [LARGE SCALE GENOMIC DNA]</scope>
    <source>
        <strain evidence="2 6">VIO11850</strain>
    </source>
</reference>
<organism evidence="4 5">
    <name type="scientific">Phocoenobacter skyensis</name>
    <dbReference type="NCBI Taxonomy" id="97481"/>
    <lineage>
        <taxon>Bacteria</taxon>
        <taxon>Pseudomonadati</taxon>
        <taxon>Pseudomonadota</taxon>
        <taxon>Gammaproteobacteria</taxon>
        <taxon>Pasteurellales</taxon>
        <taxon>Pasteurellaceae</taxon>
        <taxon>Phocoenobacter</taxon>
    </lineage>
</organism>
<dbReference type="Proteomes" id="UP001224812">
    <property type="component" value="Unassembled WGS sequence"/>
</dbReference>
<dbReference type="EMBL" id="JASAYT010000001">
    <property type="protein sequence ID" value="MDP8173881.1"/>
    <property type="molecule type" value="Genomic_DNA"/>
</dbReference>
<name>A0A1H7VN90_9PAST</name>
<reference evidence="4" key="1">
    <citation type="submission" date="2016-10" db="EMBL/GenBank/DDBJ databases">
        <authorList>
            <person name="de Groot N.N."/>
        </authorList>
    </citation>
    <scope>NUCLEOTIDE SEQUENCE [LARGE SCALE GENOMIC DNA]</scope>
    <source>
        <strain evidence="4">DSM 24204</strain>
    </source>
</reference>
<evidence type="ECO:0000313" key="4">
    <source>
        <dbReference type="EMBL" id="SEM10723.1"/>
    </source>
</evidence>
<feature type="transmembrane region" description="Helical" evidence="1">
    <location>
        <begin position="40"/>
        <end position="61"/>
    </location>
</feature>
<evidence type="ECO:0000256" key="1">
    <source>
        <dbReference type="SAM" id="Phobius"/>
    </source>
</evidence>
<dbReference type="RefSeq" id="WP_090920898.1">
    <property type="nucleotide sequence ID" value="NZ_CP016180.1"/>
</dbReference>
<gene>
    <name evidence="2" type="ORF">QJT92_02630</name>
    <name evidence="3" type="ORF">QJU97_00170</name>
    <name evidence="4" type="ORF">SAMN05444853_10546</name>
</gene>